<dbReference type="GO" id="GO:0055085">
    <property type="term" value="P:transmembrane transport"/>
    <property type="evidence" value="ECO:0007669"/>
    <property type="project" value="InterPro"/>
</dbReference>
<evidence type="ECO:0000256" key="9">
    <source>
        <dbReference type="SAM" id="Phobius"/>
    </source>
</evidence>
<dbReference type="InterPro" id="IPR004776">
    <property type="entry name" value="Mem_transp_PIN-like"/>
</dbReference>
<feature type="transmembrane region" description="Helical" evidence="9">
    <location>
        <begin position="6"/>
        <end position="24"/>
    </location>
</feature>
<name>G0U1E7_TRYVY</name>
<evidence type="ECO:0000256" key="7">
    <source>
        <dbReference type="ARBA" id="ARBA00025100"/>
    </source>
</evidence>
<dbReference type="PANTHER" id="PTHR31651:SF33">
    <property type="entry name" value="PROTEIN PIN-LIKES 1"/>
    <property type="match status" value="1"/>
</dbReference>
<feature type="transmembrane region" description="Helical" evidence="9">
    <location>
        <begin position="209"/>
        <end position="228"/>
    </location>
</feature>
<sequence>MILSSLTAVLQVVLAVCICSIASQKIPSITAVTRDLSFLISHLLLPCLTFYNVAESLNIELLLQCSVLVVFSVVFALIGMVLGSVASALLFRTKNTGIPPKLQRNVRFELLNRVANASDPVNCGAIDDCKEFVLYVVVRGPVIADGFDARELVSSLRVPDEEYEKEPLYSCATILAMSVQNAITAPLSLIQAISMSMDWVDMGKSTSYIFMYSIVVTVVLWGVGPLLVSKAKRETERRHATRLIMEKQMRLQKYRDVTTQTEVRGAASHLVSGGGSACTPQPPSSRAWERVEVSATRNDSKAPAAAAQPSICKGLDSITHRQRFSLAETGVTCQTFPCDLLETGDICVVDNRQFQSMTQRVSGGGGCLAGLWQAVKRTLIQICRTPACVSVFVGIFVGLIPPLQRFLFDGLFAPLTGIMALIARASIPSSIFLLGANFSKTEVAPEKYKPVRLREAEQNTEFPLDDMTVNQSFARTYNQQHENILFNKHASFARQSLCRDHCGEASEPTAITRSGVGDNTGTERLSCNTEPSKSRFSRCLAGLRDFVMLRGVPRKFMISVISLRLLVMPLIGYSLVLLLRKFAPSVVGGAEPKNLLLLVLLAELASPSAINCNILFTSLQYSPHVWARMLFYQYVCCILSLSGWFTVALYMSA</sequence>
<evidence type="ECO:0000256" key="4">
    <source>
        <dbReference type="ARBA" id="ARBA00022692"/>
    </source>
</evidence>
<dbReference type="VEuPathDB" id="TriTrypDB:TvY486_0805090"/>
<evidence type="ECO:0000256" key="3">
    <source>
        <dbReference type="ARBA" id="ARBA00022448"/>
    </source>
</evidence>
<evidence type="ECO:0000256" key="1">
    <source>
        <dbReference type="ARBA" id="ARBA00004141"/>
    </source>
</evidence>
<dbReference type="PANTHER" id="PTHR31651">
    <property type="match status" value="1"/>
</dbReference>
<evidence type="ECO:0000313" key="10">
    <source>
        <dbReference type="EMBL" id="CCC49902.1"/>
    </source>
</evidence>
<feature type="transmembrane region" description="Helical" evidence="9">
    <location>
        <begin position="167"/>
        <end position="189"/>
    </location>
</feature>
<feature type="transmembrane region" description="Helical" evidence="9">
    <location>
        <begin position="66"/>
        <end position="91"/>
    </location>
</feature>
<keyword evidence="5 9" id="KW-1133">Transmembrane helix</keyword>
<accession>G0U1E7</accession>
<feature type="transmembrane region" description="Helical" evidence="9">
    <location>
        <begin position="406"/>
        <end position="423"/>
    </location>
</feature>
<organism evidence="10">
    <name type="scientific">Trypanosoma vivax (strain Y486)</name>
    <dbReference type="NCBI Taxonomy" id="1055687"/>
    <lineage>
        <taxon>Eukaryota</taxon>
        <taxon>Discoba</taxon>
        <taxon>Euglenozoa</taxon>
        <taxon>Kinetoplastea</taxon>
        <taxon>Metakinetoplastina</taxon>
        <taxon>Trypanosomatida</taxon>
        <taxon>Trypanosomatidae</taxon>
        <taxon>Trypanosoma</taxon>
        <taxon>Duttonella</taxon>
    </lineage>
</organism>
<dbReference type="InterPro" id="IPR045033">
    <property type="entry name" value="PILS1/3/4/5/7"/>
</dbReference>
<reference evidence="10" key="1">
    <citation type="journal article" date="2012" name="Proc. Natl. Acad. Sci. U.S.A.">
        <title>Antigenic diversity is generated by distinct evolutionary mechanisms in African trypanosome species.</title>
        <authorList>
            <person name="Jackson A.P."/>
            <person name="Berry A."/>
            <person name="Aslett M."/>
            <person name="Allison H.C."/>
            <person name="Burton P."/>
            <person name="Vavrova-Anderson J."/>
            <person name="Brown R."/>
            <person name="Browne H."/>
            <person name="Corton N."/>
            <person name="Hauser H."/>
            <person name="Gamble J."/>
            <person name="Gilderthorp R."/>
            <person name="Marcello L."/>
            <person name="McQuillan J."/>
            <person name="Otto T.D."/>
            <person name="Quail M.A."/>
            <person name="Sanders M.J."/>
            <person name="van Tonder A."/>
            <person name="Ginger M.L."/>
            <person name="Field M.C."/>
            <person name="Barry J.D."/>
            <person name="Hertz-Fowler C."/>
            <person name="Berriman M."/>
        </authorList>
    </citation>
    <scope>NUCLEOTIDE SEQUENCE</scope>
    <source>
        <strain evidence="10">Y486</strain>
    </source>
</reference>
<dbReference type="GO" id="GO:0016020">
    <property type="term" value="C:membrane"/>
    <property type="evidence" value="ECO:0007669"/>
    <property type="project" value="UniProtKB-SubCell"/>
</dbReference>
<comment type="subcellular location">
    <subcellularLocation>
        <location evidence="2">Endomembrane system</location>
    </subcellularLocation>
    <subcellularLocation>
        <location evidence="1">Membrane</location>
        <topology evidence="1">Multi-pass membrane protein</topology>
    </subcellularLocation>
</comment>
<comment type="similarity">
    <text evidence="8">Belongs to the auxin efflux carrier (TC 2.A.69.2) family.</text>
</comment>
<keyword evidence="3" id="KW-0813">Transport</keyword>
<dbReference type="AlphaFoldDB" id="G0U1E7"/>
<evidence type="ECO:0000256" key="2">
    <source>
        <dbReference type="ARBA" id="ARBA00004308"/>
    </source>
</evidence>
<dbReference type="Pfam" id="PF03547">
    <property type="entry name" value="Mem_trans"/>
    <property type="match status" value="1"/>
</dbReference>
<evidence type="ECO:0000256" key="6">
    <source>
        <dbReference type="ARBA" id="ARBA00023136"/>
    </source>
</evidence>
<evidence type="ECO:0000256" key="8">
    <source>
        <dbReference type="ARBA" id="ARBA00025752"/>
    </source>
</evidence>
<feature type="transmembrane region" description="Helical" evidence="9">
    <location>
        <begin position="595"/>
        <end position="619"/>
    </location>
</feature>
<dbReference type="OMA" id="KMLFFQY"/>
<feature type="transmembrane region" description="Helical" evidence="9">
    <location>
        <begin position="36"/>
        <end position="54"/>
    </location>
</feature>
<feature type="transmembrane region" description="Helical" evidence="9">
    <location>
        <begin position="631"/>
        <end position="651"/>
    </location>
</feature>
<keyword evidence="6 9" id="KW-0472">Membrane</keyword>
<keyword evidence="4 9" id="KW-0812">Transmembrane</keyword>
<protein>
    <submittedName>
        <fullName evidence="10">Uncharacterized protein</fullName>
    </submittedName>
</protein>
<comment type="function">
    <text evidence="7">Involved in cellular auxin homeostasis by regulating auxin metabolism. Regulates intracellular auxin accumulation at the endoplasmic reticulum and thus auxin availability for nuclear auxin signaling.</text>
</comment>
<proteinExistence type="inferred from homology"/>
<feature type="transmembrane region" description="Helical" evidence="9">
    <location>
        <begin position="556"/>
        <end position="575"/>
    </location>
</feature>
<feature type="transmembrane region" description="Helical" evidence="9">
    <location>
        <begin position="382"/>
        <end position="400"/>
    </location>
</feature>
<dbReference type="EMBL" id="HE573024">
    <property type="protein sequence ID" value="CCC49902.1"/>
    <property type="molecule type" value="Genomic_DNA"/>
</dbReference>
<dbReference type="GO" id="GO:0012505">
    <property type="term" value="C:endomembrane system"/>
    <property type="evidence" value="ECO:0007669"/>
    <property type="project" value="UniProtKB-SubCell"/>
</dbReference>
<gene>
    <name evidence="10" type="ORF">TVY486_0805090</name>
</gene>
<evidence type="ECO:0000256" key="5">
    <source>
        <dbReference type="ARBA" id="ARBA00022989"/>
    </source>
</evidence>